<gene>
    <name evidence="1" type="ORF">CQZ99_19765</name>
</gene>
<dbReference type="Proteomes" id="UP000238045">
    <property type="component" value="Unassembled WGS sequence"/>
</dbReference>
<sequence>MIQWSVLRALIAGSDVDVSEQALSLIDEGVYKISETQYCLADVHIESGQKRLVLVSCVWAVSEAAFRRAYSFDVEADDLALGAPPVELLPDEAATTYGQIKRALAAVGMVMEHASYHVMSDGAFIHRSLENGAATYHFRSRDDVDDEPPYAIVWKCRAVNLSAQK</sequence>
<accession>A0A2S9EGV8</accession>
<protein>
    <submittedName>
        <fullName evidence="1">Uncharacterized protein</fullName>
    </submittedName>
</protein>
<dbReference type="AlphaFoldDB" id="A0A2S9EGV8"/>
<keyword evidence="2" id="KW-1185">Reference proteome</keyword>
<name>A0A2S9EGV8_9PSED</name>
<dbReference type="EMBL" id="PCQL01000023">
    <property type="protein sequence ID" value="PRC14363.1"/>
    <property type="molecule type" value="Genomic_DNA"/>
</dbReference>
<reference evidence="1 2" key="1">
    <citation type="submission" date="2017-09" db="EMBL/GenBank/DDBJ databases">
        <title>Genomic, metabolic, and phenotypic characteristics of bacterial isolates from the natural microbiome of the model nematode Caenorhabditis elegans.</title>
        <authorList>
            <person name="Zimmermann J."/>
            <person name="Obeng N."/>
            <person name="Yang W."/>
            <person name="Obeng O."/>
            <person name="Kissoyan K."/>
            <person name="Pees B."/>
            <person name="Dirksen P."/>
            <person name="Hoppner M."/>
            <person name="Franke A."/>
            <person name="Rosenstiel P."/>
            <person name="Leippe M."/>
            <person name="Dierking K."/>
            <person name="Kaleta C."/>
            <person name="Schulenburg H."/>
        </authorList>
    </citation>
    <scope>NUCLEOTIDE SEQUENCE [LARGE SCALE GENOMIC DNA]</scope>
    <source>
        <strain evidence="1 2">MYb117</strain>
    </source>
</reference>
<proteinExistence type="predicted"/>
<evidence type="ECO:0000313" key="2">
    <source>
        <dbReference type="Proteomes" id="UP000238045"/>
    </source>
</evidence>
<comment type="caution">
    <text evidence="1">The sequence shown here is derived from an EMBL/GenBank/DDBJ whole genome shotgun (WGS) entry which is preliminary data.</text>
</comment>
<organism evidence="1 2">
    <name type="scientific">Pseudomonas poae</name>
    <dbReference type="NCBI Taxonomy" id="200451"/>
    <lineage>
        <taxon>Bacteria</taxon>
        <taxon>Pseudomonadati</taxon>
        <taxon>Pseudomonadota</taxon>
        <taxon>Gammaproteobacteria</taxon>
        <taxon>Pseudomonadales</taxon>
        <taxon>Pseudomonadaceae</taxon>
        <taxon>Pseudomonas</taxon>
    </lineage>
</organism>
<evidence type="ECO:0000313" key="1">
    <source>
        <dbReference type="EMBL" id="PRC14363.1"/>
    </source>
</evidence>